<keyword evidence="3" id="KW-1185">Reference proteome</keyword>
<accession>A0AAW1MGQ1</accession>
<dbReference type="AlphaFoldDB" id="A0AAW1MGQ1"/>
<feature type="region of interest" description="Disordered" evidence="1">
    <location>
        <begin position="1"/>
        <end position="22"/>
    </location>
</feature>
<evidence type="ECO:0000256" key="1">
    <source>
        <dbReference type="SAM" id="MobiDB-lite"/>
    </source>
</evidence>
<comment type="caution">
    <text evidence="2">The sequence shown here is derived from an EMBL/GenBank/DDBJ whole genome shotgun (WGS) entry which is preliminary data.</text>
</comment>
<reference evidence="2 3" key="1">
    <citation type="journal article" date="2024" name="BMC Genomics">
        <title>De novo assembly and annotation of Popillia japonica's genome with initial clues to its potential as an invasive pest.</title>
        <authorList>
            <person name="Cucini C."/>
            <person name="Boschi S."/>
            <person name="Funari R."/>
            <person name="Cardaioli E."/>
            <person name="Iannotti N."/>
            <person name="Marturano G."/>
            <person name="Paoli F."/>
            <person name="Bruttini M."/>
            <person name="Carapelli A."/>
            <person name="Frati F."/>
            <person name="Nardi F."/>
        </authorList>
    </citation>
    <scope>NUCLEOTIDE SEQUENCE [LARGE SCALE GENOMIC DNA]</scope>
    <source>
        <strain evidence="2">DMR45628</strain>
    </source>
</reference>
<gene>
    <name evidence="2" type="ORF">QE152_g7009</name>
</gene>
<dbReference type="Proteomes" id="UP001458880">
    <property type="component" value="Unassembled WGS sequence"/>
</dbReference>
<protein>
    <submittedName>
        <fullName evidence="2">Uncharacterized protein</fullName>
    </submittedName>
</protein>
<name>A0AAW1MGQ1_POPJA</name>
<dbReference type="EMBL" id="JASPKY010000049">
    <property type="protein sequence ID" value="KAK9745411.1"/>
    <property type="molecule type" value="Genomic_DNA"/>
</dbReference>
<organism evidence="2 3">
    <name type="scientific">Popillia japonica</name>
    <name type="common">Japanese beetle</name>
    <dbReference type="NCBI Taxonomy" id="7064"/>
    <lineage>
        <taxon>Eukaryota</taxon>
        <taxon>Metazoa</taxon>
        <taxon>Ecdysozoa</taxon>
        <taxon>Arthropoda</taxon>
        <taxon>Hexapoda</taxon>
        <taxon>Insecta</taxon>
        <taxon>Pterygota</taxon>
        <taxon>Neoptera</taxon>
        <taxon>Endopterygota</taxon>
        <taxon>Coleoptera</taxon>
        <taxon>Polyphaga</taxon>
        <taxon>Scarabaeiformia</taxon>
        <taxon>Scarabaeidae</taxon>
        <taxon>Rutelinae</taxon>
        <taxon>Popillia</taxon>
    </lineage>
</organism>
<sequence length="89" mass="10468">METHASPSWRHCDTQPSKDCQINDKQTNNLEINNYTKHGQGEKKIRFTEHKPFKKEKINLTQVTTEHKPFKKEKINLTQVTTSKTTQMI</sequence>
<evidence type="ECO:0000313" key="3">
    <source>
        <dbReference type="Proteomes" id="UP001458880"/>
    </source>
</evidence>
<proteinExistence type="predicted"/>
<evidence type="ECO:0000313" key="2">
    <source>
        <dbReference type="EMBL" id="KAK9745411.1"/>
    </source>
</evidence>